<protein>
    <submittedName>
        <fullName evidence="1">SAM-dependent methyltransferase</fullName>
    </submittedName>
</protein>
<keyword evidence="1" id="KW-0489">Methyltransferase</keyword>
<dbReference type="Gene3D" id="3.40.50.150">
    <property type="entry name" value="Vaccinia Virus protein VP39"/>
    <property type="match status" value="1"/>
</dbReference>
<dbReference type="GO" id="GO:0008168">
    <property type="term" value="F:methyltransferase activity"/>
    <property type="evidence" value="ECO:0007669"/>
    <property type="project" value="UniProtKB-KW"/>
</dbReference>
<gene>
    <name evidence="1" type="ORF">BST26_13920</name>
</gene>
<organism evidence="1 2">
    <name type="scientific">Mycolicibacterium insubricum</name>
    <dbReference type="NCBI Taxonomy" id="444597"/>
    <lineage>
        <taxon>Bacteria</taxon>
        <taxon>Bacillati</taxon>
        <taxon>Actinomycetota</taxon>
        <taxon>Actinomycetes</taxon>
        <taxon>Mycobacteriales</taxon>
        <taxon>Mycobacteriaceae</taxon>
        <taxon>Mycolicibacterium</taxon>
    </lineage>
</organism>
<dbReference type="CDD" id="cd02440">
    <property type="entry name" value="AdoMet_MTases"/>
    <property type="match status" value="1"/>
</dbReference>
<dbReference type="InterPro" id="IPR052356">
    <property type="entry name" value="Thiol_S-MT"/>
</dbReference>
<proteinExistence type="predicted"/>
<dbReference type="GO" id="GO:0032259">
    <property type="term" value="P:methylation"/>
    <property type="evidence" value="ECO:0007669"/>
    <property type="project" value="UniProtKB-KW"/>
</dbReference>
<dbReference type="PANTHER" id="PTHR45036:SF1">
    <property type="entry name" value="METHYLTRANSFERASE LIKE 7A"/>
    <property type="match status" value="1"/>
</dbReference>
<evidence type="ECO:0000313" key="2">
    <source>
        <dbReference type="Proteomes" id="UP000192801"/>
    </source>
</evidence>
<dbReference type="Proteomes" id="UP000192801">
    <property type="component" value="Unassembled WGS sequence"/>
</dbReference>
<evidence type="ECO:0000313" key="1">
    <source>
        <dbReference type="EMBL" id="ORA68949.1"/>
    </source>
</evidence>
<dbReference type="EMBL" id="MVHS01000034">
    <property type="protein sequence ID" value="ORA68949.1"/>
    <property type="molecule type" value="Genomic_DNA"/>
</dbReference>
<reference evidence="1 2" key="1">
    <citation type="submission" date="2016-12" db="EMBL/GenBank/DDBJ databases">
        <title>The new phylogeny of genus Mycobacterium.</title>
        <authorList>
            <person name="Tortoli E."/>
            <person name="Trovato A."/>
            <person name="Cirillo D.M."/>
        </authorList>
    </citation>
    <scope>NUCLEOTIDE SEQUENCE [LARGE SCALE GENOMIC DNA]</scope>
    <source>
        <strain evidence="1 2">DSM 45130</strain>
    </source>
</reference>
<dbReference type="AlphaFoldDB" id="A0A1X0D9S8"/>
<accession>A0A1X0D9S8</accession>
<sequence length="218" mass="23807">MQMSTTQTVHHPMFARLWVAMSSHETELITRLRRENLDGLTGRVLEIGAGAGNNFAYYPDTVEQVVAIEPEEHLFEHGQRAAAAAPVPVSVTEKTGEALANDPAGEEPFDAVVCSLVLCTVNDPDLVVSQALSHLKPGGELRYLEHVASAGALGRVQRAADATVWPRLFGNCHTHRDTESVIEAAGFEVQSRRRLWTLPRWAPLPVSEFAIGRAVRPA</sequence>
<dbReference type="STRING" id="444597.BST26_13920"/>
<dbReference type="Pfam" id="PF13489">
    <property type="entry name" value="Methyltransf_23"/>
    <property type="match status" value="1"/>
</dbReference>
<keyword evidence="2" id="KW-1185">Reference proteome</keyword>
<comment type="caution">
    <text evidence="1">The sequence shown here is derived from an EMBL/GenBank/DDBJ whole genome shotgun (WGS) entry which is preliminary data.</text>
</comment>
<dbReference type="InterPro" id="IPR029063">
    <property type="entry name" value="SAM-dependent_MTases_sf"/>
</dbReference>
<keyword evidence="1" id="KW-0808">Transferase</keyword>
<dbReference type="SUPFAM" id="SSF53335">
    <property type="entry name" value="S-adenosyl-L-methionine-dependent methyltransferases"/>
    <property type="match status" value="1"/>
</dbReference>
<dbReference type="PANTHER" id="PTHR45036">
    <property type="entry name" value="METHYLTRANSFERASE LIKE 7B"/>
    <property type="match status" value="1"/>
</dbReference>
<name>A0A1X0D9S8_9MYCO</name>